<evidence type="ECO:0000313" key="11">
    <source>
        <dbReference type="Proteomes" id="UP000568380"/>
    </source>
</evidence>
<evidence type="ECO:0000256" key="2">
    <source>
        <dbReference type="ARBA" id="ARBA00005988"/>
    </source>
</evidence>
<feature type="region of interest" description="Disordered" evidence="8">
    <location>
        <begin position="511"/>
        <end position="555"/>
    </location>
</feature>
<feature type="region of interest" description="Disordered" evidence="8">
    <location>
        <begin position="147"/>
        <end position="169"/>
    </location>
</feature>
<accession>A0A7W8EH78</accession>
<dbReference type="GO" id="GO:0006508">
    <property type="term" value="P:proteolysis"/>
    <property type="evidence" value="ECO:0007669"/>
    <property type="project" value="UniProtKB-KW"/>
</dbReference>
<evidence type="ECO:0000256" key="8">
    <source>
        <dbReference type="SAM" id="MobiDB-lite"/>
    </source>
</evidence>
<keyword evidence="4" id="KW-0378">Hydrolase</keyword>
<sequence length="555" mass="61732">MPAPEEPVRRPATPAEIELAMAGLAARFQGLCALEKLEKASAGDRVDIHCLKLANPGEPDRPVVMIIGGVHGREYPPPDALIRFARALLTSFTDKSDTVFPAMTCRLLGRPPLSLPAFRIPYPTVAKILNRCDVYIVPLVNPDGRLHNMRHPPSDPVNEGWRKNRRPDPGGVEAKVGVDIARNFDIAWKFEDYFNLPLYLQRHEKPPADTVATGTRYRGPSAGSEPETDNVQRLIDAKRPRWFCDVHTFGRDIATSWGLEWNGATPAMTWRNPVYTGKRDGLPPGDPHLGALTDYQEYVPDEPPHRVRTNLREYAESMRNAILRSAGVDLDNHTYSPQRENSTYSTGQLAALYLADKGGPITGGSVDYAFKAQFEDPARAPVFAFVMEAGHADERAFDPSYSAADGHWAKIEREICAAMTRMCLLAANHGRLCLVATTVMDTPDHPAVAALRRLRDQRLGRRFDRLYGRVSPPIARYLAVRPWARFLVRHCVVAPAALLARLLTRNQDHLQTRDEDHLSAKTDDHLAARDEDCLPTRDGERVSTEDEGRGDGGDG</sequence>
<comment type="cofactor">
    <cofactor evidence="1">
        <name>Zn(2+)</name>
        <dbReference type="ChEBI" id="CHEBI:29105"/>
    </cofactor>
</comment>
<dbReference type="PROSITE" id="PS52035">
    <property type="entry name" value="PEPTIDASE_M14"/>
    <property type="match status" value="1"/>
</dbReference>
<dbReference type="PANTHER" id="PTHR11705:SF143">
    <property type="entry name" value="SLL0236 PROTEIN"/>
    <property type="match status" value="1"/>
</dbReference>
<evidence type="ECO:0000256" key="4">
    <source>
        <dbReference type="ARBA" id="ARBA00022801"/>
    </source>
</evidence>
<evidence type="ECO:0000256" key="7">
    <source>
        <dbReference type="PROSITE-ProRule" id="PRU01379"/>
    </source>
</evidence>
<reference evidence="10 11" key="1">
    <citation type="submission" date="2020-08" db="EMBL/GenBank/DDBJ databases">
        <title>Genomic Encyclopedia of Type Strains, Phase IV (KMG-IV): sequencing the most valuable type-strain genomes for metagenomic binning, comparative biology and taxonomic classification.</title>
        <authorList>
            <person name="Goeker M."/>
        </authorList>
    </citation>
    <scope>NUCLEOTIDE SEQUENCE [LARGE SCALE GENOMIC DNA]</scope>
    <source>
        <strain evidence="10 11">DSM 45385</strain>
    </source>
</reference>
<dbReference type="GO" id="GO:0008270">
    <property type="term" value="F:zinc ion binding"/>
    <property type="evidence" value="ECO:0007669"/>
    <property type="project" value="InterPro"/>
</dbReference>
<evidence type="ECO:0000313" key="10">
    <source>
        <dbReference type="EMBL" id="MBB5079314.1"/>
    </source>
</evidence>
<dbReference type="AlphaFoldDB" id="A0A7W8EH78"/>
<comment type="similarity">
    <text evidence="2 7">Belongs to the peptidase M14 family.</text>
</comment>
<proteinExistence type="inferred from homology"/>
<keyword evidence="5" id="KW-0862">Zinc</keyword>
<evidence type="ECO:0000256" key="3">
    <source>
        <dbReference type="ARBA" id="ARBA00022670"/>
    </source>
</evidence>
<keyword evidence="11" id="KW-1185">Reference proteome</keyword>
<name>A0A7W8EH78_9ACTN</name>
<dbReference type="Pfam" id="PF00246">
    <property type="entry name" value="Peptidase_M14"/>
    <property type="match status" value="1"/>
</dbReference>
<comment type="caution">
    <text evidence="10">The sequence shown here is derived from an EMBL/GenBank/DDBJ whole genome shotgun (WGS) entry which is preliminary data.</text>
</comment>
<evidence type="ECO:0000256" key="1">
    <source>
        <dbReference type="ARBA" id="ARBA00001947"/>
    </source>
</evidence>
<protein>
    <recommendedName>
        <fullName evidence="9">Peptidase M14 domain-containing protein</fullName>
    </recommendedName>
</protein>
<comment type="caution">
    <text evidence="7">Lacks conserved residue(s) required for the propagation of feature annotation.</text>
</comment>
<keyword evidence="6" id="KW-0482">Metalloprotease</keyword>
<dbReference type="Gene3D" id="3.40.630.10">
    <property type="entry name" value="Zn peptidases"/>
    <property type="match status" value="1"/>
</dbReference>
<dbReference type="GO" id="GO:0005615">
    <property type="term" value="C:extracellular space"/>
    <property type="evidence" value="ECO:0007669"/>
    <property type="project" value="TreeGrafter"/>
</dbReference>
<dbReference type="SMART" id="SM00631">
    <property type="entry name" value="Zn_pept"/>
    <property type="match status" value="1"/>
</dbReference>
<dbReference type="PANTHER" id="PTHR11705">
    <property type="entry name" value="PROTEASE FAMILY M14 CARBOXYPEPTIDASE A,B"/>
    <property type="match status" value="1"/>
</dbReference>
<dbReference type="SUPFAM" id="SSF53187">
    <property type="entry name" value="Zn-dependent exopeptidases"/>
    <property type="match status" value="1"/>
</dbReference>
<dbReference type="RefSeq" id="WP_184964831.1">
    <property type="nucleotide sequence ID" value="NZ_JACHIN010000006.1"/>
</dbReference>
<dbReference type="Proteomes" id="UP000568380">
    <property type="component" value="Unassembled WGS sequence"/>
</dbReference>
<feature type="domain" description="Peptidase M14" evidence="9">
    <location>
        <begin position="10"/>
        <end position="358"/>
    </location>
</feature>
<evidence type="ECO:0000259" key="9">
    <source>
        <dbReference type="PROSITE" id="PS52035"/>
    </source>
</evidence>
<dbReference type="GO" id="GO:0004181">
    <property type="term" value="F:metallocarboxypeptidase activity"/>
    <property type="evidence" value="ECO:0007669"/>
    <property type="project" value="InterPro"/>
</dbReference>
<evidence type="ECO:0000256" key="5">
    <source>
        <dbReference type="ARBA" id="ARBA00022833"/>
    </source>
</evidence>
<keyword evidence="3" id="KW-0645">Protease</keyword>
<dbReference type="InterPro" id="IPR000834">
    <property type="entry name" value="Peptidase_M14"/>
</dbReference>
<organism evidence="10 11">
    <name type="scientific">Nonomuraea endophytica</name>
    <dbReference type="NCBI Taxonomy" id="714136"/>
    <lineage>
        <taxon>Bacteria</taxon>
        <taxon>Bacillati</taxon>
        <taxon>Actinomycetota</taxon>
        <taxon>Actinomycetes</taxon>
        <taxon>Streptosporangiales</taxon>
        <taxon>Streptosporangiaceae</taxon>
        <taxon>Nonomuraea</taxon>
    </lineage>
</organism>
<evidence type="ECO:0000256" key="6">
    <source>
        <dbReference type="ARBA" id="ARBA00023049"/>
    </source>
</evidence>
<dbReference type="EMBL" id="JACHIN010000006">
    <property type="protein sequence ID" value="MBB5079314.1"/>
    <property type="molecule type" value="Genomic_DNA"/>
</dbReference>
<gene>
    <name evidence="10" type="ORF">HNR40_004800</name>
</gene>